<dbReference type="AlphaFoldDB" id="A0A816AWL2"/>
<reference evidence="2" key="1">
    <citation type="submission" date="2021-02" db="EMBL/GenBank/DDBJ databases">
        <authorList>
            <person name="Nowell W R."/>
        </authorList>
    </citation>
    <scope>NUCLEOTIDE SEQUENCE</scope>
</reference>
<feature type="domain" description="Serine-threonine/tyrosine-protein kinase catalytic" evidence="1">
    <location>
        <begin position="9"/>
        <end position="63"/>
    </location>
</feature>
<sequence length="199" mass="23289">MIQLALDIADGMSFDVLLWEIATLGEQPYQGYGNEEVVHYVLYGNITLERAQNCPEILHKLILPYENEDFRLHAYYHTQPNLSQPKVSIDNTRNDEEDLLLGDDDDSGHRFKKKQNESLINILLMLIENMVNYSLNNEQERDEVPNTYGFFVSPNEIETEESVKASVARRQEQKWLDMFADWALSIELRFDKVKTRCRN</sequence>
<dbReference type="SUPFAM" id="SSF56112">
    <property type="entry name" value="Protein kinase-like (PK-like)"/>
    <property type="match status" value="1"/>
</dbReference>
<accession>A0A816AWL2</accession>
<dbReference type="Pfam" id="PF07714">
    <property type="entry name" value="PK_Tyr_Ser-Thr"/>
    <property type="match status" value="1"/>
</dbReference>
<protein>
    <recommendedName>
        <fullName evidence="1">Serine-threonine/tyrosine-protein kinase catalytic domain-containing protein</fullName>
    </recommendedName>
</protein>
<name>A0A816AWL2_9BILA</name>
<comment type="caution">
    <text evidence="2">The sequence shown here is derived from an EMBL/GenBank/DDBJ whole genome shotgun (WGS) entry which is preliminary data.</text>
</comment>
<dbReference type="Proteomes" id="UP000663834">
    <property type="component" value="Unassembled WGS sequence"/>
</dbReference>
<gene>
    <name evidence="2" type="ORF">KQP761_LOCUS22367</name>
</gene>
<dbReference type="GO" id="GO:0004672">
    <property type="term" value="F:protein kinase activity"/>
    <property type="evidence" value="ECO:0007669"/>
    <property type="project" value="InterPro"/>
</dbReference>
<evidence type="ECO:0000259" key="1">
    <source>
        <dbReference type="Pfam" id="PF07714"/>
    </source>
</evidence>
<dbReference type="OrthoDB" id="159449at2759"/>
<dbReference type="InterPro" id="IPR011009">
    <property type="entry name" value="Kinase-like_dom_sf"/>
</dbReference>
<organism evidence="2 3">
    <name type="scientific">Rotaria magnacalcarata</name>
    <dbReference type="NCBI Taxonomy" id="392030"/>
    <lineage>
        <taxon>Eukaryota</taxon>
        <taxon>Metazoa</taxon>
        <taxon>Spiralia</taxon>
        <taxon>Gnathifera</taxon>
        <taxon>Rotifera</taxon>
        <taxon>Eurotatoria</taxon>
        <taxon>Bdelloidea</taxon>
        <taxon>Philodinida</taxon>
        <taxon>Philodinidae</taxon>
        <taxon>Rotaria</taxon>
    </lineage>
</organism>
<proteinExistence type="predicted"/>
<evidence type="ECO:0000313" key="2">
    <source>
        <dbReference type="EMBL" id="CAF1601759.1"/>
    </source>
</evidence>
<dbReference type="InterPro" id="IPR001245">
    <property type="entry name" value="Ser-Thr/Tyr_kinase_cat_dom"/>
</dbReference>
<dbReference type="Gene3D" id="1.10.510.10">
    <property type="entry name" value="Transferase(Phosphotransferase) domain 1"/>
    <property type="match status" value="1"/>
</dbReference>
<evidence type="ECO:0000313" key="3">
    <source>
        <dbReference type="Proteomes" id="UP000663834"/>
    </source>
</evidence>
<dbReference type="EMBL" id="CAJNOW010011738">
    <property type="protein sequence ID" value="CAF1601759.1"/>
    <property type="molecule type" value="Genomic_DNA"/>
</dbReference>